<evidence type="ECO:0000256" key="2">
    <source>
        <dbReference type="ARBA" id="ARBA00022649"/>
    </source>
</evidence>
<protein>
    <submittedName>
        <fullName evidence="3">Type II toxin-antitoxin system RelE/ParE family toxin</fullName>
    </submittedName>
</protein>
<sequence length="93" mass="10634">MAHKLGLHWTPRALSDFIRIVEYIKTANPLAANQFAASVQHQVELLRQFPQLGKESLPGVRQLVVHTNYLLRYRVQQSSIVVLQLRHAARKPA</sequence>
<keyword evidence="4" id="KW-1185">Reference proteome</keyword>
<dbReference type="RefSeq" id="WP_182161761.1">
    <property type="nucleotide sequence ID" value="NZ_JACEZT010000005.1"/>
</dbReference>
<comment type="similarity">
    <text evidence="1">Belongs to the RelE toxin family.</text>
</comment>
<dbReference type="InterPro" id="IPR007712">
    <property type="entry name" value="RelE/ParE_toxin"/>
</dbReference>
<name>A0A7W2ERF8_9BURK</name>
<comment type="caution">
    <text evidence="3">The sequence shown here is derived from an EMBL/GenBank/DDBJ whole genome shotgun (WGS) entry which is preliminary data.</text>
</comment>
<evidence type="ECO:0000313" key="3">
    <source>
        <dbReference type="EMBL" id="MBA5637267.1"/>
    </source>
</evidence>
<dbReference type="Gene3D" id="3.30.2310.20">
    <property type="entry name" value="RelE-like"/>
    <property type="match status" value="1"/>
</dbReference>
<accession>A0A7W2ERF8</accession>
<dbReference type="NCBIfam" id="TIGR02385">
    <property type="entry name" value="RelE_StbE"/>
    <property type="match status" value="1"/>
</dbReference>
<dbReference type="Proteomes" id="UP000534388">
    <property type="component" value="Unassembled WGS sequence"/>
</dbReference>
<evidence type="ECO:0000256" key="1">
    <source>
        <dbReference type="ARBA" id="ARBA00006226"/>
    </source>
</evidence>
<dbReference type="Pfam" id="PF05016">
    <property type="entry name" value="ParE_toxin"/>
    <property type="match status" value="1"/>
</dbReference>
<reference evidence="3 4" key="1">
    <citation type="submission" date="2020-07" db="EMBL/GenBank/DDBJ databases">
        <title>Novel species isolated from subtropical streams in China.</title>
        <authorList>
            <person name="Lu H."/>
        </authorList>
    </citation>
    <scope>NUCLEOTIDE SEQUENCE [LARGE SCALE GENOMIC DNA]</scope>
    <source>
        <strain evidence="3 4">LX20W</strain>
    </source>
</reference>
<keyword evidence="2" id="KW-1277">Toxin-antitoxin system</keyword>
<dbReference type="EMBL" id="JACEZT010000005">
    <property type="protein sequence ID" value="MBA5637267.1"/>
    <property type="molecule type" value="Genomic_DNA"/>
</dbReference>
<evidence type="ECO:0000313" key="4">
    <source>
        <dbReference type="Proteomes" id="UP000534388"/>
    </source>
</evidence>
<gene>
    <name evidence="3" type="ORF">H3H37_09380</name>
</gene>
<dbReference type="InterPro" id="IPR051803">
    <property type="entry name" value="TA_system_RelE-like_toxin"/>
</dbReference>
<dbReference type="InterPro" id="IPR035093">
    <property type="entry name" value="RelE/ParE_toxin_dom_sf"/>
</dbReference>
<dbReference type="PANTHER" id="PTHR33755">
    <property type="entry name" value="TOXIN PARE1-RELATED"/>
    <property type="match status" value="1"/>
</dbReference>
<organism evidence="3 4">
    <name type="scientific">Rugamonas brunnea</name>
    <dbReference type="NCBI Taxonomy" id="2758569"/>
    <lineage>
        <taxon>Bacteria</taxon>
        <taxon>Pseudomonadati</taxon>
        <taxon>Pseudomonadota</taxon>
        <taxon>Betaproteobacteria</taxon>
        <taxon>Burkholderiales</taxon>
        <taxon>Oxalobacteraceae</taxon>
        <taxon>Telluria group</taxon>
        <taxon>Rugamonas</taxon>
    </lineage>
</organism>
<proteinExistence type="inferred from homology"/>
<dbReference type="AlphaFoldDB" id="A0A7W2ERF8"/>